<reference evidence="1" key="2">
    <citation type="journal article" date="2015" name="Fish Shellfish Immunol.">
        <title>Early steps in the European eel (Anguilla anguilla)-Vibrio vulnificus interaction in the gills: Role of the RtxA13 toxin.</title>
        <authorList>
            <person name="Callol A."/>
            <person name="Pajuelo D."/>
            <person name="Ebbesson L."/>
            <person name="Teles M."/>
            <person name="MacKenzie S."/>
            <person name="Amaro C."/>
        </authorList>
    </citation>
    <scope>NUCLEOTIDE SEQUENCE</scope>
</reference>
<sequence length="73" mass="8778">MCAPTASEVCYTNFLFDLREVLRWGSREGRCNFLLFHIEYFYFSLCQDFFARVMYKGDLPLVGFWLSLHLQHK</sequence>
<reference evidence="1" key="1">
    <citation type="submission" date="2014-11" db="EMBL/GenBank/DDBJ databases">
        <authorList>
            <person name="Amaro Gonzalez C."/>
        </authorList>
    </citation>
    <scope>NUCLEOTIDE SEQUENCE</scope>
</reference>
<accession>A0A0E9QZ65</accession>
<evidence type="ECO:0000313" key="1">
    <source>
        <dbReference type="EMBL" id="JAH22154.1"/>
    </source>
</evidence>
<organism evidence="1">
    <name type="scientific">Anguilla anguilla</name>
    <name type="common">European freshwater eel</name>
    <name type="synonym">Muraena anguilla</name>
    <dbReference type="NCBI Taxonomy" id="7936"/>
    <lineage>
        <taxon>Eukaryota</taxon>
        <taxon>Metazoa</taxon>
        <taxon>Chordata</taxon>
        <taxon>Craniata</taxon>
        <taxon>Vertebrata</taxon>
        <taxon>Euteleostomi</taxon>
        <taxon>Actinopterygii</taxon>
        <taxon>Neopterygii</taxon>
        <taxon>Teleostei</taxon>
        <taxon>Anguilliformes</taxon>
        <taxon>Anguillidae</taxon>
        <taxon>Anguilla</taxon>
    </lineage>
</organism>
<protein>
    <submittedName>
        <fullName evidence="1">Uncharacterized protein</fullName>
    </submittedName>
</protein>
<proteinExistence type="predicted"/>
<dbReference type="EMBL" id="GBXM01086423">
    <property type="protein sequence ID" value="JAH22154.1"/>
    <property type="molecule type" value="Transcribed_RNA"/>
</dbReference>
<name>A0A0E9QZ65_ANGAN</name>
<dbReference type="AlphaFoldDB" id="A0A0E9QZ65"/>